<organism evidence="2 3">
    <name type="scientific">Microbulbifer aestuariivivens</name>
    <dbReference type="NCBI Taxonomy" id="1908308"/>
    <lineage>
        <taxon>Bacteria</taxon>
        <taxon>Pseudomonadati</taxon>
        <taxon>Pseudomonadota</taxon>
        <taxon>Gammaproteobacteria</taxon>
        <taxon>Cellvibrionales</taxon>
        <taxon>Microbulbiferaceae</taxon>
        <taxon>Microbulbifer</taxon>
    </lineage>
</organism>
<evidence type="ECO:0000313" key="2">
    <source>
        <dbReference type="EMBL" id="GAA5526213.1"/>
    </source>
</evidence>
<dbReference type="EMBL" id="BAABRT010000045">
    <property type="protein sequence ID" value="GAA5526213.1"/>
    <property type="molecule type" value="Genomic_DNA"/>
</dbReference>
<keyword evidence="1" id="KW-1133">Transmembrane helix</keyword>
<proteinExistence type="predicted"/>
<feature type="transmembrane region" description="Helical" evidence="1">
    <location>
        <begin position="12"/>
        <end position="41"/>
    </location>
</feature>
<evidence type="ECO:0000313" key="3">
    <source>
        <dbReference type="Proteomes" id="UP001408594"/>
    </source>
</evidence>
<keyword evidence="3" id="KW-1185">Reference proteome</keyword>
<comment type="caution">
    <text evidence="2">The sequence shown here is derived from an EMBL/GenBank/DDBJ whole genome shotgun (WGS) entry which is preliminary data.</text>
</comment>
<gene>
    <name evidence="2" type="ORF">Maes01_02812</name>
</gene>
<dbReference type="Proteomes" id="UP001408594">
    <property type="component" value="Unassembled WGS sequence"/>
</dbReference>
<protein>
    <submittedName>
        <fullName evidence="2">Uncharacterized protein</fullName>
    </submittedName>
</protein>
<evidence type="ECO:0000256" key="1">
    <source>
        <dbReference type="SAM" id="Phobius"/>
    </source>
</evidence>
<accession>A0ABP9WUE1</accession>
<keyword evidence="1" id="KW-0812">Transmembrane</keyword>
<name>A0ABP9WUE1_9GAMM</name>
<keyword evidence="1" id="KW-0472">Membrane</keyword>
<sequence>MFRIRTAKKYILQACLATISHLTLFPVFLSTTQLVILLPSILYLTKYSPLDLIGISLITSIAPYAPSKTYKLMSFRPSSNKIFALARWFPAERTALTGLSLGRGLINICPLFPLLTETKAQSSLLFLLTGSCAFLYTSNIAHAGSRNEIKMIKNRLIVLIYLTRVYSLNNHNIASAA</sequence>
<reference evidence="2 3" key="1">
    <citation type="submission" date="2024-02" db="EMBL/GenBank/DDBJ databases">
        <title>Microbulbifer aestuariivivens NBRC 112533.</title>
        <authorList>
            <person name="Ichikawa N."/>
            <person name="Katano-Makiyama Y."/>
            <person name="Hidaka K."/>
        </authorList>
    </citation>
    <scope>NUCLEOTIDE SEQUENCE [LARGE SCALE GENOMIC DNA]</scope>
    <source>
        <strain evidence="2 3">NBRC 112533</strain>
    </source>
</reference>